<evidence type="ECO:0000313" key="2">
    <source>
        <dbReference type="EMBL" id="PUZ69863.1"/>
    </source>
</evidence>
<protein>
    <submittedName>
        <fullName evidence="2">Uncharacterized protein</fullName>
    </submittedName>
</protein>
<dbReference type="Proteomes" id="UP000244336">
    <property type="component" value="Chromosome 2"/>
</dbReference>
<feature type="compositionally biased region" description="Pro residues" evidence="1">
    <location>
        <begin position="33"/>
        <end position="44"/>
    </location>
</feature>
<feature type="region of interest" description="Disordered" evidence="1">
    <location>
        <begin position="1"/>
        <end position="51"/>
    </location>
</feature>
<reference evidence="2 3" key="1">
    <citation type="submission" date="2018-04" db="EMBL/GenBank/DDBJ databases">
        <title>WGS assembly of Panicum hallii var. hallii HAL2.</title>
        <authorList>
            <person name="Lovell J."/>
            <person name="Jenkins J."/>
            <person name="Lowry D."/>
            <person name="Mamidi S."/>
            <person name="Sreedasyam A."/>
            <person name="Weng X."/>
            <person name="Barry K."/>
            <person name="Bonette J."/>
            <person name="Campitelli B."/>
            <person name="Daum C."/>
            <person name="Gordon S."/>
            <person name="Gould B."/>
            <person name="Lipzen A."/>
            <person name="MacQueen A."/>
            <person name="Palacio-Mejia J."/>
            <person name="Plott C."/>
            <person name="Shakirov E."/>
            <person name="Shu S."/>
            <person name="Yoshinaga Y."/>
            <person name="Zane M."/>
            <person name="Rokhsar D."/>
            <person name="Grimwood J."/>
            <person name="Schmutz J."/>
            <person name="Juenger T."/>
        </authorList>
    </citation>
    <scope>NUCLEOTIDE SEQUENCE [LARGE SCALE GENOMIC DNA]</scope>
    <source>
        <strain evidence="3">cv. HAL2</strain>
    </source>
</reference>
<accession>A0A2T7EPV3</accession>
<dbReference type="EMBL" id="CM009750">
    <property type="protein sequence ID" value="PUZ69863.1"/>
    <property type="molecule type" value="Genomic_DNA"/>
</dbReference>
<dbReference type="AlphaFoldDB" id="A0A2T7EPV3"/>
<name>A0A2T7EPV3_9POAL</name>
<proteinExistence type="predicted"/>
<sequence length="97" mass="10501">MIAAASPIPPSCRLLGRGHTWPHRPWIRRRPPPRAPAGTPPPPSGRATACWEGSGRGAVEWWWPDCLGRAGGCPRPPGLGRDEPDSGNRWGRGIQGR</sequence>
<evidence type="ECO:0000313" key="3">
    <source>
        <dbReference type="Proteomes" id="UP000244336"/>
    </source>
</evidence>
<feature type="region of interest" description="Disordered" evidence="1">
    <location>
        <begin position="72"/>
        <end position="97"/>
    </location>
</feature>
<feature type="compositionally biased region" description="Basic residues" evidence="1">
    <location>
        <begin position="20"/>
        <end position="32"/>
    </location>
</feature>
<dbReference type="Gramene" id="PUZ69863">
    <property type="protein sequence ID" value="PUZ69863"/>
    <property type="gene ID" value="GQ55_2G156600"/>
</dbReference>
<keyword evidence="3" id="KW-1185">Reference proteome</keyword>
<evidence type="ECO:0000256" key="1">
    <source>
        <dbReference type="SAM" id="MobiDB-lite"/>
    </source>
</evidence>
<organism evidence="2 3">
    <name type="scientific">Panicum hallii var. hallii</name>
    <dbReference type="NCBI Taxonomy" id="1504633"/>
    <lineage>
        <taxon>Eukaryota</taxon>
        <taxon>Viridiplantae</taxon>
        <taxon>Streptophyta</taxon>
        <taxon>Embryophyta</taxon>
        <taxon>Tracheophyta</taxon>
        <taxon>Spermatophyta</taxon>
        <taxon>Magnoliopsida</taxon>
        <taxon>Liliopsida</taxon>
        <taxon>Poales</taxon>
        <taxon>Poaceae</taxon>
        <taxon>PACMAD clade</taxon>
        <taxon>Panicoideae</taxon>
        <taxon>Panicodae</taxon>
        <taxon>Paniceae</taxon>
        <taxon>Panicinae</taxon>
        <taxon>Panicum</taxon>
        <taxon>Panicum sect. Panicum</taxon>
    </lineage>
</organism>
<gene>
    <name evidence="2" type="ORF">GQ55_2G156600</name>
</gene>